<sequence>MLDKMCEEKLALCESRFESIFEGAQEGIVVADLEGKRFFMANKAFCDLLGYDIEEIKKLGVDDIHPKDDLPYVWEQFKKQASGKIFLAKNMPVKRNNGSIFYADIKSSFIVLDKKQYLVGFFYDISEQKNKISELERMNELMTGRELKMVELKRKIAELEEKVRKLERNRPVK</sequence>
<dbReference type="Pfam" id="PF13188">
    <property type="entry name" value="PAS_8"/>
    <property type="match status" value="1"/>
</dbReference>
<dbReference type="PANTHER" id="PTHR44757:SF2">
    <property type="entry name" value="BIOFILM ARCHITECTURE MAINTENANCE PROTEIN MBAA"/>
    <property type="match status" value="1"/>
</dbReference>
<name>A0A1F6NJL4_9BACT</name>
<organism evidence="3 4">
    <name type="scientific">Candidatus Magasanikbacteria bacterium RIFOXYB1_FULL_40_15</name>
    <dbReference type="NCBI Taxonomy" id="1798697"/>
    <lineage>
        <taxon>Bacteria</taxon>
        <taxon>Candidatus Magasanikiibacteriota</taxon>
    </lineage>
</organism>
<evidence type="ECO:0000313" key="3">
    <source>
        <dbReference type="EMBL" id="OGH84038.1"/>
    </source>
</evidence>
<evidence type="ECO:0000259" key="2">
    <source>
        <dbReference type="PROSITE" id="PS50112"/>
    </source>
</evidence>
<evidence type="ECO:0000256" key="1">
    <source>
        <dbReference type="SAM" id="Coils"/>
    </source>
</evidence>
<dbReference type="EMBL" id="MFQS01000005">
    <property type="protein sequence ID" value="OGH84038.1"/>
    <property type="molecule type" value="Genomic_DNA"/>
</dbReference>
<comment type="caution">
    <text evidence="3">The sequence shown here is derived from an EMBL/GenBank/DDBJ whole genome shotgun (WGS) entry which is preliminary data.</text>
</comment>
<evidence type="ECO:0000313" key="4">
    <source>
        <dbReference type="Proteomes" id="UP000176300"/>
    </source>
</evidence>
<dbReference type="Gene3D" id="3.30.450.20">
    <property type="entry name" value="PAS domain"/>
    <property type="match status" value="1"/>
</dbReference>
<feature type="coiled-coil region" evidence="1">
    <location>
        <begin position="125"/>
        <end position="169"/>
    </location>
</feature>
<dbReference type="InterPro" id="IPR035965">
    <property type="entry name" value="PAS-like_dom_sf"/>
</dbReference>
<dbReference type="NCBIfam" id="TIGR00229">
    <property type="entry name" value="sensory_box"/>
    <property type="match status" value="1"/>
</dbReference>
<dbReference type="PANTHER" id="PTHR44757">
    <property type="entry name" value="DIGUANYLATE CYCLASE DGCP"/>
    <property type="match status" value="1"/>
</dbReference>
<dbReference type="InterPro" id="IPR052155">
    <property type="entry name" value="Biofilm_reg_signaling"/>
</dbReference>
<feature type="domain" description="PAS" evidence="2">
    <location>
        <begin position="13"/>
        <end position="68"/>
    </location>
</feature>
<dbReference type="STRING" id="1798697.A2373_00580"/>
<dbReference type="SUPFAM" id="SSF55785">
    <property type="entry name" value="PYP-like sensor domain (PAS domain)"/>
    <property type="match status" value="1"/>
</dbReference>
<proteinExistence type="predicted"/>
<keyword evidence="1" id="KW-0175">Coiled coil</keyword>
<dbReference type="Proteomes" id="UP000176300">
    <property type="component" value="Unassembled WGS sequence"/>
</dbReference>
<dbReference type="PROSITE" id="PS50112">
    <property type="entry name" value="PAS"/>
    <property type="match status" value="1"/>
</dbReference>
<dbReference type="InterPro" id="IPR000014">
    <property type="entry name" value="PAS"/>
</dbReference>
<dbReference type="CDD" id="cd00130">
    <property type="entry name" value="PAS"/>
    <property type="match status" value="1"/>
</dbReference>
<accession>A0A1F6NJL4</accession>
<protein>
    <recommendedName>
        <fullName evidence="2">PAS domain-containing protein</fullName>
    </recommendedName>
</protein>
<gene>
    <name evidence="3" type="ORF">A2373_00580</name>
</gene>
<dbReference type="AlphaFoldDB" id="A0A1F6NJL4"/>
<reference evidence="3 4" key="1">
    <citation type="journal article" date="2016" name="Nat. Commun.">
        <title>Thousands of microbial genomes shed light on interconnected biogeochemical processes in an aquifer system.</title>
        <authorList>
            <person name="Anantharaman K."/>
            <person name="Brown C.T."/>
            <person name="Hug L.A."/>
            <person name="Sharon I."/>
            <person name="Castelle C.J."/>
            <person name="Probst A.J."/>
            <person name="Thomas B.C."/>
            <person name="Singh A."/>
            <person name="Wilkins M.J."/>
            <person name="Karaoz U."/>
            <person name="Brodie E.L."/>
            <person name="Williams K.H."/>
            <person name="Hubbard S.S."/>
            <person name="Banfield J.F."/>
        </authorList>
    </citation>
    <scope>NUCLEOTIDE SEQUENCE [LARGE SCALE GENOMIC DNA]</scope>
</reference>
<dbReference type="SMART" id="SM00091">
    <property type="entry name" value="PAS"/>
    <property type="match status" value="1"/>
</dbReference>